<keyword evidence="6 12" id="KW-1133">Transmembrane helix</keyword>
<evidence type="ECO:0000256" key="12">
    <source>
        <dbReference type="RuleBase" id="RU363047"/>
    </source>
</evidence>
<dbReference type="PROSITE" id="PS00237">
    <property type="entry name" value="G_PROTEIN_RECEP_F1_1"/>
    <property type="match status" value="1"/>
</dbReference>
<evidence type="ECO:0000256" key="9">
    <source>
        <dbReference type="ARBA" id="ARBA00023170"/>
    </source>
</evidence>
<keyword evidence="10 11" id="KW-0807">Transducer</keyword>
<dbReference type="CDD" id="cd13954">
    <property type="entry name" value="7tmA_OR"/>
    <property type="match status" value="1"/>
</dbReference>
<evidence type="ECO:0000256" key="5">
    <source>
        <dbReference type="ARBA" id="ARBA00022725"/>
    </source>
</evidence>
<reference evidence="14" key="1">
    <citation type="thesis" date="2020" institute="ProQuest LLC" country="789 East Eisenhower Parkway, Ann Arbor, MI, USA">
        <title>Comparative Genomics and Chromosome Evolution.</title>
        <authorList>
            <person name="Mudd A.B."/>
        </authorList>
    </citation>
    <scope>NUCLEOTIDE SEQUENCE</scope>
    <source>
        <strain evidence="14">HN-11 Male</strain>
        <tissue evidence="14">Kidney and liver</tissue>
    </source>
</reference>
<evidence type="ECO:0000256" key="2">
    <source>
        <dbReference type="ARBA" id="ARBA00022475"/>
    </source>
</evidence>
<dbReference type="PRINTS" id="PR00237">
    <property type="entry name" value="GPCRRHODOPSN"/>
</dbReference>
<name>A0A8J6BLA5_ELECQ</name>
<dbReference type="OrthoDB" id="9444602at2759"/>
<evidence type="ECO:0000256" key="6">
    <source>
        <dbReference type="ARBA" id="ARBA00022989"/>
    </source>
</evidence>
<dbReference type="SUPFAM" id="SSF81321">
    <property type="entry name" value="Family A G protein-coupled receptor-like"/>
    <property type="match status" value="1"/>
</dbReference>
<comment type="subcellular location">
    <subcellularLocation>
        <location evidence="1 12">Cell membrane</location>
        <topology evidence="1 12">Multi-pass membrane protein</topology>
    </subcellularLocation>
</comment>
<dbReference type="FunFam" id="1.20.1070.10:FF:000001">
    <property type="entry name" value="Olfactory receptor"/>
    <property type="match status" value="1"/>
</dbReference>
<feature type="transmembrane region" description="Helical" evidence="12">
    <location>
        <begin position="197"/>
        <end position="219"/>
    </location>
</feature>
<dbReference type="Gene3D" id="1.20.1070.10">
    <property type="entry name" value="Rhodopsin 7-helix transmembrane proteins"/>
    <property type="match status" value="1"/>
</dbReference>
<dbReference type="PROSITE" id="PS50262">
    <property type="entry name" value="G_PROTEIN_RECEP_F1_2"/>
    <property type="match status" value="1"/>
</dbReference>
<feature type="transmembrane region" description="Helical" evidence="12">
    <location>
        <begin position="240"/>
        <end position="260"/>
    </location>
</feature>
<dbReference type="InterPro" id="IPR017452">
    <property type="entry name" value="GPCR_Rhodpsn_7TM"/>
</dbReference>
<evidence type="ECO:0000313" key="14">
    <source>
        <dbReference type="EMBL" id="KAG9462298.1"/>
    </source>
</evidence>
<dbReference type="Pfam" id="PF13853">
    <property type="entry name" value="7tm_4"/>
    <property type="match status" value="1"/>
</dbReference>
<keyword evidence="5 12" id="KW-0552">Olfaction</keyword>
<feature type="transmembrane region" description="Helical" evidence="12">
    <location>
        <begin position="60"/>
        <end position="78"/>
    </location>
</feature>
<dbReference type="GO" id="GO:0004930">
    <property type="term" value="F:G protein-coupled receptor activity"/>
    <property type="evidence" value="ECO:0007669"/>
    <property type="project" value="UniProtKB-KW"/>
</dbReference>
<dbReference type="InterPro" id="IPR050516">
    <property type="entry name" value="Olfactory_GPCR"/>
</dbReference>
<dbReference type="PANTHER" id="PTHR26452">
    <property type="entry name" value="OLFACTORY RECEPTOR"/>
    <property type="match status" value="1"/>
</dbReference>
<evidence type="ECO:0000259" key="13">
    <source>
        <dbReference type="PROSITE" id="PS50262"/>
    </source>
</evidence>
<dbReference type="EMBL" id="WNTK01012175">
    <property type="protein sequence ID" value="KAG9462298.1"/>
    <property type="molecule type" value="Genomic_DNA"/>
</dbReference>
<keyword evidence="2 12" id="KW-1003">Cell membrane</keyword>
<evidence type="ECO:0000256" key="11">
    <source>
        <dbReference type="RuleBase" id="RU000688"/>
    </source>
</evidence>
<keyword evidence="15" id="KW-1185">Reference proteome</keyword>
<dbReference type="GO" id="GO:0005886">
    <property type="term" value="C:plasma membrane"/>
    <property type="evidence" value="ECO:0007669"/>
    <property type="project" value="UniProtKB-SubCell"/>
</dbReference>
<dbReference type="PRINTS" id="PR00245">
    <property type="entry name" value="OLFACTORYR"/>
</dbReference>
<gene>
    <name evidence="14" type="ORF">GDO78_014430</name>
</gene>
<keyword evidence="3 12" id="KW-0716">Sensory transduction</keyword>
<evidence type="ECO:0000256" key="10">
    <source>
        <dbReference type="ARBA" id="ARBA00023224"/>
    </source>
</evidence>
<organism evidence="14 15">
    <name type="scientific">Eleutherodactylus coqui</name>
    <name type="common">Puerto Rican coqui</name>
    <dbReference type="NCBI Taxonomy" id="57060"/>
    <lineage>
        <taxon>Eukaryota</taxon>
        <taxon>Metazoa</taxon>
        <taxon>Chordata</taxon>
        <taxon>Craniata</taxon>
        <taxon>Vertebrata</taxon>
        <taxon>Euteleostomi</taxon>
        <taxon>Amphibia</taxon>
        <taxon>Batrachia</taxon>
        <taxon>Anura</taxon>
        <taxon>Neobatrachia</taxon>
        <taxon>Hyloidea</taxon>
        <taxon>Eleutherodactylidae</taxon>
        <taxon>Eleutherodactylinae</taxon>
        <taxon>Eleutherodactylus</taxon>
        <taxon>Eleutherodactylus</taxon>
    </lineage>
</organism>
<proteinExistence type="inferred from homology"/>
<accession>A0A8J6BLA5</accession>
<keyword evidence="8 12" id="KW-0472">Membrane</keyword>
<feature type="transmembrane region" description="Helical" evidence="12">
    <location>
        <begin position="140"/>
        <end position="163"/>
    </location>
</feature>
<evidence type="ECO:0000256" key="7">
    <source>
        <dbReference type="ARBA" id="ARBA00023040"/>
    </source>
</evidence>
<feature type="transmembrane region" description="Helical" evidence="12">
    <location>
        <begin position="25"/>
        <end position="48"/>
    </location>
</feature>
<evidence type="ECO:0000256" key="8">
    <source>
        <dbReference type="ARBA" id="ARBA00023136"/>
    </source>
</evidence>
<dbReference type="InterPro" id="IPR000276">
    <property type="entry name" value="GPCR_Rhodpsn"/>
</dbReference>
<keyword evidence="7 11" id="KW-0297">G-protein coupled receptor</keyword>
<evidence type="ECO:0000256" key="4">
    <source>
        <dbReference type="ARBA" id="ARBA00022692"/>
    </source>
</evidence>
<feature type="transmembrane region" description="Helical" evidence="12">
    <location>
        <begin position="275"/>
        <end position="292"/>
    </location>
</feature>
<dbReference type="InterPro" id="IPR000725">
    <property type="entry name" value="Olfact_rcpt"/>
</dbReference>
<keyword evidence="9 11" id="KW-0675">Receptor</keyword>
<dbReference type="AlphaFoldDB" id="A0A8J6BLA5"/>
<evidence type="ECO:0000256" key="1">
    <source>
        <dbReference type="ARBA" id="ARBA00004651"/>
    </source>
</evidence>
<sequence length="305" mass="34810">MAFNNLTGELEFRILGFSDLMATPIFSFFIILIIYIFNVVGNSLIIVIIRMDYKLYKPMYFFLGSLAFVDMSFTTVTLPKTMNILLSSKKTICFACCITQMYFFLSVGVTESFLLALMSYDRYFAICHSLHYNSIITNRVCVFTVLGCWISGLLSVLLPVILISRLPFCKSHDINHFFCDISPVIQLSCSTTKNLEMFIFFTAFIVILGTFSVIVLSYVKIVTNILHISTSTGKKKAFSTCFSHLIAVLIYYGTIIFMYVRPKSKSNLDLDKQTSVFYSIITPTLNPLIYTLRNNEIKNSLKKLF</sequence>
<keyword evidence="4 11" id="KW-0812">Transmembrane</keyword>
<feature type="domain" description="G-protein coupled receptors family 1 profile" evidence="13">
    <location>
        <begin position="41"/>
        <end position="290"/>
    </location>
</feature>
<dbReference type="Proteomes" id="UP000770717">
    <property type="component" value="Unassembled WGS sequence"/>
</dbReference>
<evidence type="ECO:0000313" key="15">
    <source>
        <dbReference type="Proteomes" id="UP000770717"/>
    </source>
</evidence>
<comment type="caution">
    <text evidence="14">The sequence shown here is derived from an EMBL/GenBank/DDBJ whole genome shotgun (WGS) entry which is preliminary data.</text>
</comment>
<protein>
    <recommendedName>
        <fullName evidence="12">Olfactory receptor</fullName>
    </recommendedName>
</protein>
<feature type="transmembrane region" description="Helical" evidence="12">
    <location>
        <begin position="98"/>
        <end position="120"/>
    </location>
</feature>
<evidence type="ECO:0000256" key="3">
    <source>
        <dbReference type="ARBA" id="ARBA00022606"/>
    </source>
</evidence>
<comment type="similarity">
    <text evidence="11">Belongs to the G-protein coupled receptor 1 family.</text>
</comment>
<dbReference type="GO" id="GO:0004984">
    <property type="term" value="F:olfactory receptor activity"/>
    <property type="evidence" value="ECO:0007669"/>
    <property type="project" value="InterPro"/>
</dbReference>